<keyword evidence="6" id="KW-0524">Neurogenesis</keyword>
<dbReference type="Pfam" id="PF07647">
    <property type="entry name" value="SAM_2"/>
    <property type="match status" value="1"/>
</dbReference>
<evidence type="ECO:0000256" key="8">
    <source>
        <dbReference type="ARBA" id="ARBA00023054"/>
    </source>
</evidence>
<organism evidence="16">
    <name type="scientific">Toxocara canis</name>
    <name type="common">Canine roundworm</name>
    <dbReference type="NCBI Taxonomy" id="6265"/>
    <lineage>
        <taxon>Eukaryota</taxon>
        <taxon>Metazoa</taxon>
        <taxon>Ecdysozoa</taxon>
        <taxon>Nematoda</taxon>
        <taxon>Chromadorea</taxon>
        <taxon>Rhabditida</taxon>
        <taxon>Spirurina</taxon>
        <taxon>Ascaridomorpha</taxon>
        <taxon>Ascaridoidea</taxon>
        <taxon>Toxocaridae</taxon>
        <taxon>Toxocara</taxon>
    </lineage>
</organism>
<evidence type="ECO:0000256" key="9">
    <source>
        <dbReference type="ARBA" id="ARBA00023203"/>
    </source>
</evidence>
<feature type="region of interest" description="Disordered" evidence="13">
    <location>
        <begin position="548"/>
        <end position="567"/>
    </location>
</feature>
<keyword evidence="4" id="KW-0597">Phosphoprotein</keyword>
<feature type="coiled-coil region" evidence="12">
    <location>
        <begin position="340"/>
        <end position="441"/>
    </location>
</feature>
<dbReference type="GO" id="GO:0014069">
    <property type="term" value="C:postsynaptic density"/>
    <property type="evidence" value="ECO:0007669"/>
    <property type="project" value="TreeGrafter"/>
</dbReference>
<comment type="subcellular location">
    <subcellularLocation>
        <location evidence="1">Cytoplasm</location>
        <location evidence="1">Cytoskeleton</location>
    </subcellularLocation>
    <subcellularLocation>
        <location evidence="11">Synapse</location>
    </subcellularLocation>
</comment>
<dbReference type="InterPro" id="IPR001478">
    <property type="entry name" value="PDZ"/>
</dbReference>
<evidence type="ECO:0000256" key="1">
    <source>
        <dbReference type="ARBA" id="ARBA00004245"/>
    </source>
</evidence>
<dbReference type="InterPro" id="IPR040645">
    <property type="entry name" value="Neurabin-1/2_PDZ"/>
</dbReference>
<dbReference type="Pfam" id="PF17817">
    <property type="entry name" value="PDZ_5"/>
    <property type="match status" value="1"/>
</dbReference>
<dbReference type="Gene3D" id="1.10.150.50">
    <property type="entry name" value="Transcription Factor, Ets-1"/>
    <property type="match status" value="1"/>
</dbReference>
<dbReference type="SMART" id="SM00228">
    <property type="entry name" value="PDZ"/>
    <property type="match status" value="1"/>
</dbReference>
<evidence type="ECO:0000256" key="6">
    <source>
        <dbReference type="ARBA" id="ARBA00022902"/>
    </source>
</evidence>
<reference evidence="16" key="1">
    <citation type="submission" date="2018-11" db="EMBL/GenBank/DDBJ databases">
        <authorList>
            <consortium name="Pathogen Informatics"/>
        </authorList>
    </citation>
    <scope>NUCLEOTIDE SEQUENCE [LARGE SCALE GENOMIC DNA]</scope>
</reference>
<keyword evidence="9" id="KW-0009">Actin-binding</keyword>
<proteinExistence type="predicted"/>
<dbReference type="PANTHER" id="PTHR16154">
    <property type="entry name" value="NEURABIN"/>
    <property type="match status" value="1"/>
</dbReference>
<evidence type="ECO:0000256" key="11">
    <source>
        <dbReference type="ARBA" id="ARBA00034103"/>
    </source>
</evidence>
<dbReference type="GO" id="GO:0031175">
    <property type="term" value="P:neuron projection development"/>
    <property type="evidence" value="ECO:0007669"/>
    <property type="project" value="TreeGrafter"/>
</dbReference>
<keyword evidence="3" id="KW-0963">Cytoplasm</keyword>
<evidence type="ECO:0000256" key="2">
    <source>
        <dbReference type="ARBA" id="ARBA00022473"/>
    </source>
</evidence>
<dbReference type="SUPFAM" id="SSF47769">
    <property type="entry name" value="SAM/Pointed domain"/>
    <property type="match status" value="1"/>
</dbReference>
<feature type="compositionally biased region" description="Low complexity" evidence="13">
    <location>
        <begin position="506"/>
        <end position="515"/>
    </location>
</feature>
<dbReference type="InterPro" id="IPR001660">
    <property type="entry name" value="SAM"/>
</dbReference>
<name>A0A3P7GT31_TOXCA</name>
<gene>
    <name evidence="16" type="ORF">TCNE_LOCUS946</name>
</gene>
<feature type="domain" description="PDZ" evidence="15">
    <location>
        <begin position="203"/>
        <end position="291"/>
    </location>
</feature>
<dbReference type="GO" id="GO:0005737">
    <property type="term" value="C:cytoplasm"/>
    <property type="evidence" value="ECO:0007669"/>
    <property type="project" value="TreeGrafter"/>
</dbReference>
<dbReference type="PROSITE" id="PS50106">
    <property type="entry name" value="PDZ"/>
    <property type="match status" value="1"/>
</dbReference>
<feature type="domain" description="SAM" evidence="14">
    <location>
        <begin position="612"/>
        <end position="679"/>
    </location>
</feature>
<accession>A0A3P7GT31</accession>
<evidence type="ECO:0000313" key="16">
    <source>
        <dbReference type="EMBL" id="VDM25172.1"/>
    </source>
</evidence>
<keyword evidence="8 12" id="KW-0175">Coiled coil</keyword>
<keyword evidence="7" id="KW-0770">Synapse</keyword>
<evidence type="ECO:0000259" key="14">
    <source>
        <dbReference type="PROSITE" id="PS50105"/>
    </source>
</evidence>
<dbReference type="SUPFAM" id="SSF50156">
    <property type="entry name" value="PDZ domain-like"/>
    <property type="match status" value="1"/>
</dbReference>
<feature type="region of interest" description="Disordered" evidence="13">
    <location>
        <begin position="505"/>
        <end position="535"/>
    </location>
</feature>
<dbReference type="SMART" id="SM00454">
    <property type="entry name" value="SAM"/>
    <property type="match status" value="1"/>
</dbReference>
<dbReference type="GO" id="GO:0007015">
    <property type="term" value="P:actin filament organization"/>
    <property type="evidence" value="ECO:0007669"/>
    <property type="project" value="TreeGrafter"/>
</dbReference>
<evidence type="ECO:0000256" key="3">
    <source>
        <dbReference type="ARBA" id="ARBA00022490"/>
    </source>
</evidence>
<protein>
    <recommendedName>
        <fullName evidence="17">Neurabin-1</fullName>
    </recommendedName>
</protein>
<keyword evidence="5" id="KW-0221">Differentiation</keyword>
<evidence type="ECO:0000256" key="7">
    <source>
        <dbReference type="ARBA" id="ARBA00023018"/>
    </source>
</evidence>
<dbReference type="AlphaFoldDB" id="A0A3P7GT31"/>
<dbReference type="InterPro" id="IPR043446">
    <property type="entry name" value="Neurabin-like"/>
</dbReference>
<evidence type="ECO:0000256" key="10">
    <source>
        <dbReference type="ARBA" id="ARBA00023212"/>
    </source>
</evidence>
<dbReference type="EMBL" id="UYWY01000572">
    <property type="protein sequence ID" value="VDM25172.1"/>
    <property type="molecule type" value="Genomic_DNA"/>
</dbReference>
<evidence type="ECO:0000259" key="15">
    <source>
        <dbReference type="PROSITE" id="PS50106"/>
    </source>
</evidence>
<keyword evidence="2" id="KW-0217">Developmental protein</keyword>
<keyword evidence="10" id="KW-0206">Cytoskeleton</keyword>
<dbReference type="GO" id="GO:0051015">
    <property type="term" value="F:actin filament binding"/>
    <property type="evidence" value="ECO:0007669"/>
    <property type="project" value="TreeGrafter"/>
</dbReference>
<evidence type="ECO:0000256" key="5">
    <source>
        <dbReference type="ARBA" id="ARBA00022782"/>
    </source>
</evidence>
<dbReference type="Pfam" id="PF00595">
    <property type="entry name" value="PDZ"/>
    <property type="match status" value="1"/>
</dbReference>
<dbReference type="GO" id="GO:0019722">
    <property type="term" value="P:calcium-mediated signaling"/>
    <property type="evidence" value="ECO:0007669"/>
    <property type="project" value="TreeGrafter"/>
</dbReference>
<dbReference type="GO" id="GO:0030425">
    <property type="term" value="C:dendrite"/>
    <property type="evidence" value="ECO:0007669"/>
    <property type="project" value="TreeGrafter"/>
</dbReference>
<dbReference type="InterPro" id="IPR013761">
    <property type="entry name" value="SAM/pointed_sf"/>
</dbReference>
<evidence type="ECO:0000256" key="4">
    <source>
        <dbReference type="ARBA" id="ARBA00022553"/>
    </source>
</evidence>
<evidence type="ECO:0000256" key="12">
    <source>
        <dbReference type="SAM" id="Coils"/>
    </source>
</evidence>
<evidence type="ECO:0008006" key="17">
    <source>
        <dbReference type="Google" id="ProtNLM"/>
    </source>
</evidence>
<dbReference type="PANTHER" id="PTHR16154:SF6">
    <property type="entry name" value="SPINOPHILIN, ISOFORM J"/>
    <property type="match status" value="1"/>
</dbReference>
<evidence type="ECO:0000256" key="13">
    <source>
        <dbReference type="SAM" id="MobiDB-lite"/>
    </source>
</evidence>
<dbReference type="FunFam" id="2.30.42.10:FF:000010">
    <property type="entry name" value="Neurabin-1 isoform 1"/>
    <property type="match status" value="1"/>
</dbReference>
<dbReference type="Gene3D" id="2.30.42.10">
    <property type="match status" value="1"/>
</dbReference>
<dbReference type="GO" id="GO:0015629">
    <property type="term" value="C:actin cytoskeleton"/>
    <property type="evidence" value="ECO:0007669"/>
    <property type="project" value="TreeGrafter"/>
</dbReference>
<sequence>MDLDRISQSHSPQLNSINAAYSKVGEALKCGILNDETLVSTLQPASVSKSTKLYEPYWRDLSFYKRRYGVDGVTVVNREDSDKQEPSVSHTTYALVKSRKPDDELLNVVSTETVPYTNVSLEEYSTAGRSAEEQPMEIVEVLRGLSPDGETGSRKVSFSTAPIKVFTTHSVMDYDRRNDDIDPVASCAEYELERRLDKMEIFDVELEKGTEGLGVSIIGMGVGADSGLEKLGIFVKSITPGGAVYRNGRIRVCDQIVSVNGISLVGVSQIFAAETLRATSNKVTFTIGREVNLDESEVAQLIKQSLEADRAREVDRADEAADSVEEDPSSMLARMASRHEQQIRERIAALEFELNESQKKASQMSEILETSKNHYAMLEGKYEHANQLLRSYQEREKELLEREEAHIDQLRQKDAHYSSLVSQLKERIEELEKRLEEMAQRFSVCNTVLHMMLSAGHCDVQKISNARRASVMEGELSELKEQLVARDVSPALAYKPTCPHEHTSAKSKVVAVKASQTSRLPPAASRYTGGAESGADSCTEEAASCDEQKSSCDSPVPRISEPASPATPHRFTQRKILFPLRRRYITKISISAEHEFWRDSFESIQGLQVVHWTCDDVCQLLIQMGLDKYIPEFTVNQITGNKFLDLDGNRLKVLFLSYSIDLLPTRLKIFLALTRYFLTVASVLLTARSSYSFEMHWRL</sequence>
<dbReference type="InterPro" id="IPR036034">
    <property type="entry name" value="PDZ_sf"/>
</dbReference>
<dbReference type="PROSITE" id="PS50105">
    <property type="entry name" value="SAM_DOMAIN"/>
    <property type="match status" value="1"/>
</dbReference>